<proteinExistence type="predicted"/>
<feature type="compositionally biased region" description="Basic residues" evidence="1">
    <location>
        <begin position="331"/>
        <end position="343"/>
    </location>
</feature>
<evidence type="ECO:0000313" key="3">
    <source>
        <dbReference type="Proteomes" id="UP001221757"/>
    </source>
</evidence>
<dbReference type="Proteomes" id="UP001221757">
    <property type="component" value="Unassembled WGS sequence"/>
</dbReference>
<protein>
    <submittedName>
        <fullName evidence="2">Uncharacterized protein</fullName>
    </submittedName>
</protein>
<dbReference type="EMBL" id="JARKIE010001329">
    <property type="protein sequence ID" value="KAJ7603084.1"/>
    <property type="molecule type" value="Genomic_DNA"/>
</dbReference>
<dbReference type="AlphaFoldDB" id="A0AAD7AY55"/>
<feature type="compositionally biased region" description="Basic and acidic residues" evidence="1">
    <location>
        <begin position="315"/>
        <end position="324"/>
    </location>
</feature>
<accession>A0AAD7AY55</accession>
<evidence type="ECO:0000313" key="2">
    <source>
        <dbReference type="EMBL" id="KAJ7603084.1"/>
    </source>
</evidence>
<keyword evidence="3" id="KW-1185">Reference proteome</keyword>
<organism evidence="2 3">
    <name type="scientific">Mycena rosella</name>
    <name type="common">Pink bonnet</name>
    <name type="synonym">Agaricus rosellus</name>
    <dbReference type="NCBI Taxonomy" id="1033263"/>
    <lineage>
        <taxon>Eukaryota</taxon>
        <taxon>Fungi</taxon>
        <taxon>Dikarya</taxon>
        <taxon>Basidiomycota</taxon>
        <taxon>Agaricomycotina</taxon>
        <taxon>Agaricomycetes</taxon>
        <taxon>Agaricomycetidae</taxon>
        <taxon>Agaricales</taxon>
        <taxon>Marasmiineae</taxon>
        <taxon>Mycenaceae</taxon>
        <taxon>Mycena</taxon>
    </lineage>
</organism>
<name>A0AAD7AY55_MYCRO</name>
<comment type="caution">
    <text evidence="2">The sequence shown here is derived from an EMBL/GenBank/DDBJ whole genome shotgun (WGS) entry which is preliminary data.</text>
</comment>
<gene>
    <name evidence="2" type="ORF">B0H17DRAFT_1154820</name>
</gene>
<reference evidence="2" key="1">
    <citation type="submission" date="2023-03" db="EMBL/GenBank/DDBJ databases">
        <title>Massive genome expansion in bonnet fungi (Mycena s.s.) driven by repeated elements and novel gene families across ecological guilds.</title>
        <authorList>
            <consortium name="Lawrence Berkeley National Laboratory"/>
            <person name="Harder C.B."/>
            <person name="Miyauchi S."/>
            <person name="Viragh M."/>
            <person name="Kuo A."/>
            <person name="Thoen E."/>
            <person name="Andreopoulos B."/>
            <person name="Lu D."/>
            <person name="Skrede I."/>
            <person name="Drula E."/>
            <person name="Henrissat B."/>
            <person name="Morin E."/>
            <person name="Kohler A."/>
            <person name="Barry K."/>
            <person name="LaButti K."/>
            <person name="Morin E."/>
            <person name="Salamov A."/>
            <person name="Lipzen A."/>
            <person name="Mereny Z."/>
            <person name="Hegedus B."/>
            <person name="Baldrian P."/>
            <person name="Stursova M."/>
            <person name="Weitz H."/>
            <person name="Taylor A."/>
            <person name="Grigoriev I.V."/>
            <person name="Nagy L.G."/>
            <person name="Martin F."/>
            <person name="Kauserud H."/>
        </authorList>
    </citation>
    <scope>NUCLEOTIDE SEQUENCE</scope>
    <source>
        <strain evidence="2">CBHHK067</strain>
    </source>
</reference>
<sequence length="343" mass="38866">MATLHLIIHVSSLNPLFLRFIQESCLDQLTMAREDLEPQEREVLDALADFERDYGDDKEIIQVNDVLDGTSRAEMSHDGGKLKMLFGRIWSLNNKGSVTLKHPDWQTHRDRVQKRTQAFVVQIEDIVLMYTVWMGLGTPAPLRPGNGEEGGYPIHVVDLFEAYTLDTCLDVRGWGIAAVLIKQGLFPCALFEPTIAISTQTLEFFRVVHVRCPHFTIQGFVKTLCNLHGFSICYDLYLDVRWHIEHKVLALLGCDQSWRLKNACPACTYELEGEEELIVSMLITMDGNESLRQVLRKEGSAEGVVDDEMGKPAAKSKERTDTRDAGMGTTLHRKRLMCGQRKS</sequence>
<feature type="region of interest" description="Disordered" evidence="1">
    <location>
        <begin position="302"/>
        <end position="343"/>
    </location>
</feature>
<evidence type="ECO:0000256" key="1">
    <source>
        <dbReference type="SAM" id="MobiDB-lite"/>
    </source>
</evidence>